<sequence>MKTNRLLAISGLFLFTLALPTHAAKPIDFDGDGVKASADCNDNDASVWDLNSCGQCAIEPVNGCAVDNPHSNLSWTDYPSGCINCHDGGEGGSQYEEMFGSTHYQWTGETPDMTNQPGTLQGKLTNGVNSYCINIEGDWPVCGSCHAGRGLKPGEGDTSANVDCLVCHNKDYALNRVRKSDGSLGPADGTAQADLDGYVQNIAPPERTNCLKCHAYAGGGDGVKRGDLSSALMANGDAHFDVHMNVTGANLQCQDCHKFESHRVIGKGSDLRPTDDIVRGSEINCANSACHDGMDSGTGHASSGRRGEPDRHVPRVACQSCHIPAYAKDLGAPNHMPTEMHRDWQFHHDGTPADGVSGPGHPHTDKLANQVPEIRFWNRKSDNYLLGDLAKVDPETGLYPTSRPLGSVNDGKLTPFKYKTAHQPMTSADGRMIALDTFEYLKASGDVTKAIENGLSNMGYPTNEPYEWIETDTFQMINHGVNPASDVADCTQCHQESLDLTTDSKLDTMGFKLKGPKEQVCAQCHDGSKNLPRTWDRMHNHVEKGSGIGCYFCHDVQRPERNLCGPCDTSCSGEFVDNIPYPHQCN</sequence>
<dbReference type="Gene3D" id="1.10.1130.10">
    <property type="entry name" value="Flavocytochrome C3, Chain A"/>
    <property type="match status" value="2"/>
</dbReference>
<dbReference type="RefSeq" id="WP_090365891.1">
    <property type="nucleotide sequence ID" value="NZ_FNEM01000011.1"/>
</dbReference>
<keyword evidence="3" id="KW-1185">Reference proteome</keyword>
<dbReference type="InterPro" id="IPR024673">
    <property type="entry name" value="Octahem_Cyt_c"/>
</dbReference>
<gene>
    <name evidence="2" type="ORF">SAMN04488540_11135</name>
</gene>
<dbReference type="Proteomes" id="UP000199527">
    <property type="component" value="Unassembled WGS sequence"/>
</dbReference>
<dbReference type="Pfam" id="PF11783">
    <property type="entry name" value="Cytochrome_cB"/>
    <property type="match status" value="1"/>
</dbReference>
<reference evidence="3" key="1">
    <citation type="submission" date="2016-10" db="EMBL/GenBank/DDBJ databases">
        <authorList>
            <person name="Varghese N."/>
            <person name="Submissions S."/>
        </authorList>
    </citation>
    <scope>NUCLEOTIDE SEQUENCE [LARGE SCALE GENOMIC DNA]</scope>
    <source>
        <strain evidence="3">DSM 23317</strain>
    </source>
</reference>
<protein>
    <submittedName>
        <fullName evidence="2">Cytochrome c554 and c-prime</fullName>
    </submittedName>
</protein>
<organism evidence="2 3">
    <name type="scientific">Ferrimonas sediminum</name>
    <dbReference type="NCBI Taxonomy" id="718193"/>
    <lineage>
        <taxon>Bacteria</taxon>
        <taxon>Pseudomonadati</taxon>
        <taxon>Pseudomonadota</taxon>
        <taxon>Gammaproteobacteria</taxon>
        <taxon>Alteromonadales</taxon>
        <taxon>Ferrimonadaceae</taxon>
        <taxon>Ferrimonas</taxon>
    </lineage>
</organism>
<feature type="chain" id="PRO_5011689965" evidence="1">
    <location>
        <begin position="24"/>
        <end position="586"/>
    </location>
</feature>
<accession>A0A1G8VID0</accession>
<dbReference type="InterPro" id="IPR036280">
    <property type="entry name" value="Multihaem_cyt_sf"/>
</dbReference>
<name>A0A1G8VID0_9GAMM</name>
<dbReference type="EMBL" id="FNEM01000011">
    <property type="protein sequence ID" value="SDJ65075.1"/>
    <property type="molecule type" value="Genomic_DNA"/>
</dbReference>
<dbReference type="OrthoDB" id="9788513at2"/>
<dbReference type="AlphaFoldDB" id="A0A1G8VID0"/>
<dbReference type="SUPFAM" id="SSF48695">
    <property type="entry name" value="Multiheme cytochromes"/>
    <property type="match status" value="2"/>
</dbReference>
<feature type="signal peptide" evidence="1">
    <location>
        <begin position="1"/>
        <end position="23"/>
    </location>
</feature>
<evidence type="ECO:0000313" key="3">
    <source>
        <dbReference type="Proteomes" id="UP000199527"/>
    </source>
</evidence>
<evidence type="ECO:0000256" key="1">
    <source>
        <dbReference type="SAM" id="SignalP"/>
    </source>
</evidence>
<evidence type="ECO:0000313" key="2">
    <source>
        <dbReference type="EMBL" id="SDJ65075.1"/>
    </source>
</evidence>
<keyword evidence="1" id="KW-0732">Signal</keyword>
<proteinExistence type="predicted"/>